<reference evidence="1 2" key="1">
    <citation type="journal article" date="2016" name="Genom Data">
        <title>Complete genome sequence of a giant Vibrio phage ValKK3 infecting Vibrio alginolyticus.</title>
        <authorList>
            <person name="Lal T.M."/>
            <person name="Sano M."/>
            <person name="Hatai K."/>
            <person name="Ransangan J."/>
        </authorList>
    </citation>
    <scope>NUCLEOTIDE SEQUENCE [LARGE SCALE GENOMIC DNA]</scope>
</reference>
<protein>
    <submittedName>
        <fullName evidence="1">Uncharacterized protein</fullName>
    </submittedName>
</protein>
<evidence type="ECO:0000313" key="2">
    <source>
        <dbReference type="Proteomes" id="UP000202888"/>
    </source>
</evidence>
<name>A0A0D4DC72_9CAUD</name>
<proteinExistence type="predicted"/>
<sequence length="98" mass="11327">MKTFGEFLIEFGGGGFQSGAADDSRFLEELVRRLQKKQVQISKKTDSVNWGHGKITVRDGKVRYITKYDGPRDFKEFSSTREFMDAFMKGDYTQLQDK</sequence>
<dbReference type="RefSeq" id="YP_009201430.1">
    <property type="nucleotide sequence ID" value="NC_028829.1"/>
</dbReference>
<dbReference type="EMBL" id="KP671755">
    <property type="protein sequence ID" value="AJT61168.1"/>
    <property type="molecule type" value="Genomic_DNA"/>
</dbReference>
<accession>A0A0D4DC72</accession>
<keyword evidence="2" id="KW-1185">Reference proteome</keyword>
<dbReference type="Proteomes" id="UP000202888">
    <property type="component" value="Segment"/>
</dbReference>
<dbReference type="GeneID" id="26628653"/>
<dbReference type="KEGG" id="vg:26628653"/>
<organism evidence="1 2">
    <name type="scientific">Vibrio phage ValKK3</name>
    <dbReference type="NCBI Taxonomy" id="1610855"/>
    <lineage>
        <taxon>Viruses</taxon>
        <taxon>Duplodnaviria</taxon>
        <taxon>Heunggongvirae</taxon>
        <taxon>Uroviricota</taxon>
        <taxon>Caudoviricetes</taxon>
        <taxon>Pantevenvirales</taxon>
        <taxon>Straboviridae</taxon>
        <taxon>Schizotequatrovirus</taxon>
        <taxon>Schizotequatrovirus valkk3</taxon>
    </lineage>
</organism>
<evidence type="ECO:0000313" key="1">
    <source>
        <dbReference type="EMBL" id="AJT61168.1"/>
    </source>
</evidence>